<organism evidence="7 8">
    <name type="scientific">Paenibacillus harenae</name>
    <dbReference type="NCBI Taxonomy" id="306543"/>
    <lineage>
        <taxon>Bacteria</taxon>
        <taxon>Bacillati</taxon>
        <taxon>Bacillota</taxon>
        <taxon>Bacilli</taxon>
        <taxon>Bacillales</taxon>
        <taxon>Paenibacillaceae</taxon>
        <taxon>Paenibacillus</taxon>
    </lineage>
</organism>
<sequence length="499" mass="55976">MKHFSKFRYVIGTALAASMLLIALPVQSFAAIPYEGYTINNLGEDVHSINGYAYERSIDGYELSSGPFVAPEDVFIGEDGTVYVVDTGNSRIVHLDKDNNVIKIVGNPEGDGMLNEPKGVFVKADGTIYVADTKNQRIAIFDKEGKFLKSYGKPDNPLLGATFSYSPSKLLVDKRDYMYVVSDGNTQGLLQIDKNGQFRGFYGANHIGFSWKRLIDNLIATDEQKAKLAVVKPLEFSNAVQDAEGFIYTSTLGTETNQLKRLSPVGVDTLNIGERRYGGRFDAGPFSVPSFLDIAVDKDGVMTALDLQSSKVYQYDKLGNLLFVFGGIGNQNGLFITPSSLDQSADGIVYVVDKGRNRVDLFRTTPFADLVHDASRLFVDGRYKEAEGMWNEVLRYNVNFDLAYLAIGKSLYKAENYKDAMAYFELARSRFDYSLAFKEYRKEYIREHFGWICLILIALFVVLRYLIPLLWRRLSALLAERRSARGGWIKEGVPHDRNV</sequence>
<dbReference type="Proteomes" id="UP001229346">
    <property type="component" value="Unassembled WGS sequence"/>
</dbReference>
<feature type="chain" id="PRO_5045842210" evidence="6">
    <location>
        <begin position="31"/>
        <end position="499"/>
    </location>
</feature>
<keyword evidence="7" id="KW-0238">DNA-binding</keyword>
<dbReference type="SUPFAM" id="SSF101898">
    <property type="entry name" value="NHL repeat"/>
    <property type="match status" value="1"/>
</dbReference>
<feature type="repeat" description="NHL" evidence="4">
    <location>
        <begin position="66"/>
        <end position="98"/>
    </location>
</feature>
<keyword evidence="3" id="KW-0325">Glycoprotein</keyword>
<dbReference type="PANTHER" id="PTHR10680">
    <property type="entry name" value="PEPTIDYL-GLYCINE ALPHA-AMIDATING MONOOXYGENASE"/>
    <property type="match status" value="1"/>
</dbReference>
<dbReference type="EMBL" id="JAUSSU010000003">
    <property type="protein sequence ID" value="MDQ0112290.1"/>
    <property type="molecule type" value="Genomic_DNA"/>
</dbReference>
<evidence type="ECO:0000256" key="4">
    <source>
        <dbReference type="PROSITE-ProRule" id="PRU00504"/>
    </source>
</evidence>
<protein>
    <submittedName>
        <fullName evidence="7">DNA-binding beta-propeller fold protein YncE</fullName>
    </submittedName>
</protein>
<keyword evidence="1 6" id="KW-0732">Signal</keyword>
<dbReference type="InterPro" id="IPR011042">
    <property type="entry name" value="6-blade_b-propeller_TolB-like"/>
</dbReference>
<feature type="repeat" description="NHL" evidence="4">
    <location>
        <begin position="101"/>
        <end position="144"/>
    </location>
</feature>
<evidence type="ECO:0000256" key="2">
    <source>
        <dbReference type="ARBA" id="ARBA00022737"/>
    </source>
</evidence>
<keyword evidence="2" id="KW-0677">Repeat</keyword>
<evidence type="ECO:0000256" key="6">
    <source>
        <dbReference type="SAM" id="SignalP"/>
    </source>
</evidence>
<feature type="transmembrane region" description="Helical" evidence="5">
    <location>
        <begin position="448"/>
        <end position="467"/>
    </location>
</feature>
<dbReference type="RefSeq" id="WP_307203010.1">
    <property type="nucleotide sequence ID" value="NZ_JAUSSU010000003.1"/>
</dbReference>
<keyword evidence="5" id="KW-0812">Transmembrane</keyword>
<dbReference type="GO" id="GO:0003677">
    <property type="term" value="F:DNA binding"/>
    <property type="evidence" value="ECO:0007669"/>
    <property type="project" value="UniProtKB-KW"/>
</dbReference>
<dbReference type="Gene3D" id="1.25.40.10">
    <property type="entry name" value="Tetratricopeptide repeat domain"/>
    <property type="match status" value="1"/>
</dbReference>
<keyword evidence="5" id="KW-1133">Transmembrane helix</keyword>
<evidence type="ECO:0000256" key="3">
    <source>
        <dbReference type="ARBA" id="ARBA00023180"/>
    </source>
</evidence>
<evidence type="ECO:0000256" key="5">
    <source>
        <dbReference type="SAM" id="Phobius"/>
    </source>
</evidence>
<evidence type="ECO:0000313" key="7">
    <source>
        <dbReference type="EMBL" id="MDQ0112290.1"/>
    </source>
</evidence>
<gene>
    <name evidence="7" type="ORF">J2T15_001725</name>
</gene>
<name>A0ABT9TY44_PAEHA</name>
<keyword evidence="5" id="KW-0472">Membrane</keyword>
<feature type="signal peptide" evidence="6">
    <location>
        <begin position="1"/>
        <end position="30"/>
    </location>
</feature>
<dbReference type="PROSITE" id="PS51125">
    <property type="entry name" value="NHL"/>
    <property type="match status" value="2"/>
</dbReference>
<reference evidence="7 8" key="1">
    <citation type="submission" date="2023-07" db="EMBL/GenBank/DDBJ databases">
        <title>Sorghum-associated microbial communities from plants grown in Nebraska, USA.</title>
        <authorList>
            <person name="Schachtman D."/>
        </authorList>
    </citation>
    <scope>NUCLEOTIDE SEQUENCE [LARGE SCALE GENOMIC DNA]</scope>
    <source>
        <strain evidence="7 8">CC482</strain>
    </source>
</reference>
<dbReference type="SUPFAM" id="SSF48452">
    <property type="entry name" value="TPR-like"/>
    <property type="match status" value="1"/>
</dbReference>
<dbReference type="Gene3D" id="2.120.10.30">
    <property type="entry name" value="TolB, C-terminal domain"/>
    <property type="match status" value="2"/>
</dbReference>
<evidence type="ECO:0000256" key="1">
    <source>
        <dbReference type="ARBA" id="ARBA00022729"/>
    </source>
</evidence>
<evidence type="ECO:0000313" key="8">
    <source>
        <dbReference type="Proteomes" id="UP001229346"/>
    </source>
</evidence>
<dbReference type="InterPro" id="IPR011990">
    <property type="entry name" value="TPR-like_helical_dom_sf"/>
</dbReference>
<comment type="caution">
    <text evidence="7">The sequence shown here is derived from an EMBL/GenBank/DDBJ whole genome shotgun (WGS) entry which is preliminary data.</text>
</comment>
<accession>A0ABT9TY44</accession>
<keyword evidence="8" id="KW-1185">Reference proteome</keyword>
<dbReference type="InterPro" id="IPR001258">
    <property type="entry name" value="NHL_repeat"/>
</dbReference>
<proteinExistence type="predicted"/>
<dbReference type="Pfam" id="PF01436">
    <property type="entry name" value="NHL"/>
    <property type="match status" value="1"/>
</dbReference>